<evidence type="ECO:0000256" key="2">
    <source>
        <dbReference type="ARBA" id="ARBA00023315"/>
    </source>
</evidence>
<keyword evidence="2" id="KW-0012">Acyltransferase</keyword>
<dbReference type="GO" id="GO:0042619">
    <property type="term" value="P:poly-hydroxybutyrate biosynthetic process"/>
    <property type="evidence" value="ECO:0007669"/>
    <property type="project" value="InterPro"/>
</dbReference>
<feature type="domain" description="Poly-beta-hydroxybutyrate polymerase N-terminal" evidence="3">
    <location>
        <begin position="180"/>
        <end position="238"/>
    </location>
</feature>
<dbReference type="RefSeq" id="WP_130289839.1">
    <property type="nucleotide sequence ID" value="NZ_SHKL01000001.1"/>
</dbReference>
<dbReference type="OrthoDB" id="7208816at2"/>
<organism evidence="4 5">
    <name type="scientific">Pseudonocardia sediminis</name>
    <dbReference type="NCBI Taxonomy" id="1397368"/>
    <lineage>
        <taxon>Bacteria</taxon>
        <taxon>Bacillati</taxon>
        <taxon>Actinomycetota</taxon>
        <taxon>Actinomycetes</taxon>
        <taxon>Pseudonocardiales</taxon>
        <taxon>Pseudonocardiaceae</taxon>
        <taxon>Pseudonocardia</taxon>
    </lineage>
</organism>
<dbReference type="Gene3D" id="3.40.50.1820">
    <property type="entry name" value="alpha/beta hydrolase"/>
    <property type="match status" value="1"/>
</dbReference>
<comment type="caution">
    <text evidence="4">The sequence shown here is derived from an EMBL/GenBank/DDBJ whole genome shotgun (WGS) entry which is preliminary data.</text>
</comment>
<proteinExistence type="predicted"/>
<dbReference type="Proteomes" id="UP000291591">
    <property type="component" value="Unassembled WGS sequence"/>
</dbReference>
<dbReference type="GO" id="GO:0016746">
    <property type="term" value="F:acyltransferase activity"/>
    <property type="evidence" value="ECO:0007669"/>
    <property type="project" value="UniProtKB-KW"/>
</dbReference>
<sequence length="561" mass="59161">MSGRDDTGSTGGLRRLLAPRATARLAVSMAGRPLSVLRRGAGLVADLGAVGLGTSTVAPHRADERFAEPGWLTDPMRRRAMQTYLVTAGALAGLLDDATARDDGAGACTPGLGADDEARMREILTIVSDLICPARPAEAPAPAPPPAVDAPVFTPPDPAGPSTPFDTGTRRHDVAGPVPGRDIAATPGAVVLRTPMCELLQYLPQTDQVHDVAVLVVPPLVHRYYLADLAPRHSLVEHLVRSRHQVFALSWPDPGPAERGRDLDAYVAAVLDAVDACTRITRRPRIALLGVRTGGLLAAAVQSHLTAIGSDDRIAASVYLATVLDQSAALPGFRLDPGATRAATDLAARDGVLEGPVAARSWTWRNGGEQVRPYEVTPACAHGQISESARGALQHWSADLLRMPAALHADLVALASADADHPGTTVLGTPVEPRLLTRDAYLVAAADDPVQRWTAGYRTAELLGGPCRMVLAGGDQAGALLVPPDRASAASFRVGTEPVTTGAYSGPDDWLERSRERPGSWWDDLTEWLGARSGTLRDAPPELGGRRLHPLFPAPGTYLTR</sequence>
<gene>
    <name evidence="4" type="ORF">EV383_2234</name>
</gene>
<dbReference type="Pfam" id="PF07167">
    <property type="entry name" value="PhaC_N"/>
    <property type="match status" value="1"/>
</dbReference>
<evidence type="ECO:0000313" key="4">
    <source>
        <dbReference type="EMBL" id="RZT85369.1"/>
    </source>
</evidence>
<reference evidence="4 5" key="1">
    <citation type="submission" date="2019-02" db="EMBL/GenBank/DDBJ databases">
        <title>Sequencing the genomes of 1000 actinobacteria strains.</title>
        <authorList>
            <person name="Klenk H.-P."/>
        </authorList>
    </citation>
    <scope>NUCLEOTIDE SEQUENCE [LARGE SCALE GENOMIC DNA]</scope>
    <source>
        <strain evidence="4 5">DSM 45779</strain>
    </source>
</reference>
<evidence type="ECO:0000313" key="5">
    <source>
        <dbReference type="Proteomes" id="UP000291591"/>
    </source>
</evidence>
<dbReference type="InterPro" id="IPR051321">
    <property type="entry name" value="PHA/PHB_synthase"/>
</dbReference>
<keyword evidence="1" id="KW-0808">Transferase</keyword>
<dbReference type="EMBL" id="SHKL01000001">
    <property type="protein sequence ID" value="RZT85369.1"/>
    <property type="molecule type" value="Genomic_DNA"/>
</dbReference>
<accession>A0A4Q7UYV1</accession>
<keyword evidence="5" id="KW-1185">Reference proteome</keyword>
<evidence type="ECO:0000259" key="3">
    <source>
        <dbReference type="Pfam" id="PF07167"/>
    </source>
</evidence>
<evidence type="ECO:0000256" key="1">
    <source>
        <dbReference type="ARBA" id="ARBA00022679"/>
    </source>
</evidence>
<dbReference type="PANTHER" id="PTHR36837:SF5">
    <property type="entry name" value="POLY-3-HYDROXYBUTYRATE SYNTHASE"/>
    <property type="match status" value="1"/>
</dbReference>
<dbReference type="InterPro" id="IPR029058">
    <property type="entry name" value="AB_hydrolase_fold"/>
</dbReference>
<name>A0A4Q7UYV1_PSEST</name>
<dbReference type="InterPro" id="IPR010941">
    <property type="entry name" value="PhaC_N"/>
</dbReference>
<dbReference type="AlphaFoldDB" id="A0A4Q7UYV1"/>
<protein>
    <submittedName>
        <fullName evidence="4">Polyhydroxyalkanoate synthase</fullName>
    </submittedName>
</protein>
<dbReference type="SUPFAM" id="SSF53474">
    <property type="entry name" value="alpha/beta-Hydrolases"/>
    <property type="match status" value="1"/>
</dbReference>
<dbReference type="PANTHER" id="PTHR36837">
    <property type="entry name" value="POLY(3-HYDROXYALKANOATE) POLYMERASE SUBUNIT PHAC"/>
    <property type="match status" value="1"/>
</dbReference>